<accession>A0A3M7QLB9</accession>
<protein>
    <submittedName>
        <fullName evidence="1">Uncharacterized protein</fullName>
    </submittedName>
</protein>
<dbReference type="AlphaFoldDB" id="A0A3M7QLB9"/>
<evidence type="ECO:0000313" key="2">
    <source>
        <dbReference type="Proteomes" id="UP000276133"/>
    </source>
</evidence>
<reference evidence="1 2" key="1">
    <citation type="journal article" date="2018" name="Sci. Rep.">
        <title>Genomic signatures of local adaptation to the degree of environmental predictability in rotifers.</title>
        <authorList>
            <person name="Franch-Gras L."/>
            <person name="Hahn C."/>
            <person name="Garcia-Roger E.M."/>
            <person name="Carmona M.J."/>
            <person name="Serra M."/>
            <person name="Gomez A."/>
        </authorList>
    </citation>
    <scope>NUCLEOTIDE SEQUENCE [LARGE SCALE GENOMIC DNA]</scope>
    <source>
        <strain evidence="1">HYR1</strain>
    </source>
</reference>
<proteinExistence type="predicted"/>
<evidence type="ECO:0000313" key="1">
    <source>
        <dbReference type="EMBL" id="RNA12110.1"/>
    </source>
</evidence>
<sequence>MCEVSSLAAPATSIPSFIFKSSFSFRYFIIDSIVCDAAMRVSHDELVTNGFNLSNSCPSSFG</sequence>
<dbReference type="Proteomes" id="UP000276133">
    <property type="component" value="Unassembled WGS sequence"/>
</dbReference>
<comment type="caution">
    <text evidence="1">The sequence shown here is derived from an EMBL/GenBank/DDBJ whole genome shotgun (WGS) entry which is preliminary data.</text>
</comment>
<gene>
    <name evidence="1" type="ORF">BpHYR1_035688</name>
</gene>
<dbReference type="EMBL" id="REGN01005765">
    <property type="protein sequence ID" value="RNA12110.1"/>
    <property type="molecule type" value="Genomic_DNA"/>
</dbReference>
<keyword evidence="2" id="KW-1185">Reference proteome</keyword>
<organism evidence="1 2">
    <name type="scientific">Brachionus plicatilis</name>
    <name type="common">Marine rotifer</name>
    <name type="synonym">Brachionus muelleri</name>
    <dbReference type="NCBI Taxonomy" id="10195"/>
    <lineage>
        <taxon>Eukaryota</taxon>
        <taxon>Metazoa</taxon>
        <taxon>Spiralia</taxon>
        <taxon>Gnathifera</taxon>
        <taxon>Rotifera</taxon>
        <taxon>Eurotatoria</taxon>
        <taxon>Monogononta</taxon>
        <taxon>Pseudotrocha</taxon>
        <taxon>Ploima</taxon>
        <taxon>Brachionidae</taxon>
        <taxon>Brachionus</taxon>
    </lineage>
</organism>
<name>A0A3M7QLB9_BRAPC</name>